<organism evidence="1 2">
    <name type="scientific">Yersinia thracica</name>
    <dbReference type="NCBI Taxonomy" id="2890319"/>
    <lineage>
        <taxon>Bacteria</taxon>
        <taxon>Pseudomonadati</taxon>
        <taxon>Pseudomonadota</taxon>
        <taxon>Gammaproteobacteria</taxon>
        <taxon>Enterobacterales</taxon>
        <taxon>Yersiniaceae</taxon>
        <taxon>Yersinia</taxon>
    </lineage>
</organism>
<name>A0A0T9QQU6_9GAMM</name>
<evidence type="ECO:0000313" key="2">
    <source>
        <dbReference type="Proteomes" id="UP000041882"/>
    </source>
</evidence>
<gene>
    <name evidence="1" type="ORF">ERS008472_03604</name>
</gene>
<evidence type="ECO:0000313" key="1">
    <source>
        <dbReference type="EMBL" id="CNI23424.1"/>
    </source>
</evidence>
<protein>
    <submittedName>
        <fullName evidence="1">Uncharacterized protein</fullName>
    </submittedName>
</protein>
<dbReference type="RefSeq" id="WP_155407230.1">
    <property type="nucleotide sequence ID" value="NZ_CQAW01000021.1"/>
</dbReference>
<sequence length="357" mass="40840">MQGLNYLSEVEKLKLFKNIRIGMSSEEEFDVFLTSVGNDKNKDEIKRRINGLFLEDEFALLCFFMEVCTSLASLGQSPVNNTGIKVPDYLASFNMPKGKELKCFIEVKTSNALETKKISGSFLNKYSEFCHRFRYPLFIASRIHQNNLIFWILQSESEFIDSGRKVEVRDLTNNSGCILLDDWFISAVSALKVTIHFSEHPLVSQARYEDKGYLHRITVSQEYGGKIYEFNLNEKEFVLNAFLDEFQSNDVYYKEKNILVREIPEHSGDLLSSLLLRMNMRVIDSASPDDRLNASRMLVKIESGYSSYINKSYLKNIINILNKKSNLSGAGVIFAPLGLGSDQEGKKKMGELLRLCR</sequence>
<dbReference type="Proteomes" id="UP000041882">
    <property type="component" value="Unassembled WGS sequence"/>
</dbReference>
<keyword evidence="2" id="KW-1185">Reference proteome</keyword>
<dbReference type="AlphaFoldDB" id="A0A0T9QQU6"/>
<dbReference type="EMBL" id="CQAW01000021">
    <property type="protein sequence ID" value="CNI23424.1"/>
    <property type="molecule type" value="Genomic_DNA"/>
</dbReference>
<proteinExistence type="predicted"/>
<accession>A0A0T9QQU6</accession>
<reference evidence="2" key="1">
    <citation type="submission" date="2015-03" db="EMBL/GenBank/DDBJ databases">
        <authorList>
            <consortium name="Pathogen Informatics"/>
            <person name="Murphy D."/>
        </authorList>
    </citation>
    <scope>NUCLEOTIDE SEQUENCE [LARGE SCALE GENOMIC DNA]</scope>
    <source>
        <strain evidence="2">IP6945</strain>
    </source>
</reference>